<evidence type="ECO:0000256" key="1">
    <source>
        <dbReference type="SAM" id="MobiDB-lite"/>
    </source>
</evidence>
<sequence>MSQENEPQPLRLPTSTPITFSEAETPRSGWPLFKFLPISPETFQRYSRNRIIEKCDTEFAVAPLSRSFSLDPPSEWCSYRHPEGGRYFAYKNQRIFTDSYLFDDTVLPQITAAVDQLLARPECQFLSRADSNDIDIVLDLMREDPENHECGYYFVDHSERVVFWVDVFNMSTLQIWHSVLGIKSPSHVKIGLEVEYWSHCELFPAAISLSSGLIHELRDIIIFGVGDSMTGTTSTTSYPLEYLLRMLSLTKEMLDELPGESSSGGGTNMNHGSIVVLTRFMKQFSRDRFYHFYGEKYARLNNDDSVYGDVPRRSYLIKLLSPLLFNIPRHHLRAFEAINTDYLINYSSWQKLITTLRLEWYDLVLYGTLILNTNVGFLSIPASANSMAGQIASYVSICLGLGSIILGIMFLRKYRLKSPEVPDVSEGVDFFDYHRRSIHGLEVLSIVHSLPYALMIWGMITFILALLLTVFQISSKEMRGVILATLLAVSFAIGGFVWTEKQWNPQVGQLWRKSNIKDYGSKLWGYGRKLTAEREKVPRPGAV</sequence>
<evidence type="ECO:0000313" key="4">
    <source>
        <dbReference type="Proteomes" id="UP001215598"/>
    </source>
</evidence>
<reference evidence="3" key="1">
    <citation type="submission" date="2023-03" db="EMBL/GenBank/DDBJ databases">
        <title>Massive genome expansion in bonnet fungi (Mycena s.s.) driven by repeated elements and novel gene families across ecological guilds.</title>
        <authorList>
            <consortium name="Lawrence Berkeley National Laboratory"/>
            <person name="Harder C.B."/>
            <person name="Miyauchi S."/>
            <person name="Viragh M."/>
            <person name="Kuo A."/>
            <person name="Thoen E."/>
            <person name="Andreopoulos B."/>
            <person name="Lu D."/>
            <person name="Skrede I."/>
            <person name="Drula E."/>
            <person name="Henrissat B."/>
            <person name="Morin E."/>
            <person name="Kohler A."/>
            <person name="Barry K."/>
            <person name="LaButti K."/>
            <person name="Morin E."/>
            <person name="Salamov A."/>
            <person name="Lipzen A."/>
            <person name="Mereny Z."/>
            <person name="Hegedus B."/>
            <person name="Baldrian P."/>
            <person name="Stursova M."/>
            <person name="Weitz H."/>
            <person name="Taylor A."/>
            <person name="Grigoriev I.V."/>
            <person name="Nagy L.G."/>
            <person name="Martin F."/>
            <person name="Kauserud H."/>
        </authorList>
    </citation>
    <scope>NUCLEOTIDE SEQUENCE</scope>
    <source>
        <strain evidence="3">CBHHK182m</strain>
    </source>
</reference>
<name>A0AAD7JR81_9AGAR</name>
<dbReference type="AlphaFoldDB" id="A0AAD7JR81"/>
<dbReference type="Proteomes" id="UP001215598">
    <property type="component" value="Unassembled WGS sequence"/>
</dbReference>
<dbReference type="EMBL" id="JARKIB010000020">
    <property type="protein sequence ID" value="KAJ7768482.1"/>
    <property type="molecule type" value="Genomic_DNA"/>
</dbReference>
<comment type="caution">
    <text evidence="3">The sequence shown here is derived from an EMBL/GenBank/DDBJ whole genome shotgun (WGS) entry which is preliminary data.</text>
</comment>
<evidence type="ECO:0000313" key="3">
    <source>
        <dbReference type="EMBL" id="KAJ7768482.1"/>
    </source>
</evidence>
<feature type="transmembrane region" description="Helical" evidence="2">
    <location>
        <begin position="391"/>
        <end position="411"/>
    </location>
</feature>
<keyword evidence="2" id="KW-0812">Transmembrane</keyword>
<feature type="transmembrane region" description="Helical" evidence="2">
    <location>
        <begin position="480"/>
        <end position="498"/>
    </location>
</feature>
<keyword evidence="2" id="KW-0472">Membrane</keyword>
<keyword evidence="4" id="KW-1185">Reference proteome</keyword>
<proteinExistence type="predicted"/>
<feature type="transmembrane region" description="Helical" evidence="2">
    <location>
        <begin position="452"/>
        <end position="473"/>
    </location>
</feature>
<protein>
    <submittedName>
        <fullName evidence="3">Uncharacterized protein</fullName>
    </submittedName>
</protein>
<feature type="transmembrane region" description="Helical" evidence="2">
    <location>
        <begin position="360"/>
        <end position="379"/>
    </location>
</feature>
<gene>
    <name evidence="3" type="ORF">B0H16DRAFT_1519936</name>
</gene>
<accession>A0AAD7JR81</accession>
<organism evidence="3 4">
    <name type="scientific">Mycena metata</name>
    <dbReference type="NCBI Taxonomy" id="1033252"/>
    <lineage>
        <taxon>Eukaryota</taxon>
        <taxon>Fungi</taxon>
        <taxon>Dikarya</taxon>
        <taxon>Basidiomycota</taxon>
        <taxon>Agaricomycotina</taxon>
        <taxon>Agaricomycetes</taxon>
        <taxon>Agaricomycetidae</taxon>
        <taxon>Agaricales</taxon>
        <taxon>Marasmiineae</taxon>
        <taxon>Mycenaceae</taxon>
        <taxon>Mycena</taxon>
    </lineage>
</organism>
<keyword evidence="2" id="KW-1133">Transmembrane helix</keyword>
<feature type="region of interest" description="Disordered" evidence="1">
    <location>
        <begin position="1"/>
        <end position="25"/>
    </location>
</feature>
<evidence type="ECO:0000256" key="2">
    <source>
        <dbReference type="SAM" id="Phobius"/>
    </source>
</evidence>